<evidence type="ECO:0000313" key="2">
    <source>
        <dbReference type="EMBL" id="PPT74567.1"/>
    </source>
</evidence>
<accession>A0A2S6Z1F7</accession>
<dbReference type="EMBL" id="MIGV01000023">
    <property type="protein sequence ID" value="PPT74567.1"/>
    <property type="molecule type" value="Genomic_DNA"/>
</dbReference>
<sequence length="78" mass="8714">MSLTRSKVELFFLTSAPDFHVDAERWGLAAIPLCAAMTYRLLLPNADLRARDLMRTSGHNKKPRDAGFLFSSASQEMA</sequence>
<protein>
    <submittedName>
        <fullName evidence="2">Uncharacterized protein</fullName>
    </submittedName>
</protein>
<dbReference type="AlphaFoldDB" id="A0A2S6Z1F7"/>
<gene>
    <name evidence="2" type="ORF">XaplCFBP3122_16095</name>
</gene>
<evidence type="ECO:0000313" key="3">
    <source>
        <dbReference type="Proteomes" id="UP000238270"/>
    </source>
</evidence>
<proteinExistence type="predicted"/>
<reference evidence="2 3" key="1">
    <citation type="submission" date="2016-08" db="EMBL/GenBank/DDBJ databases">
        <title>Evolution of the type three secretion system and type three effector repertoires in Xanthomonas.</title>
        <authorList>
            <person name="Merda D."/>
            <person name="Briand M."/>
            <person name="Bosis E."/>
            <person name="Rousseau C."/>
            <person name="Portier P."/>
            <person name="Jacques M.-A."/>
            <person name="Fischer-Le Saux M."/>
        </authorList>
    </citation>
    <scope>NUCLEOTIDE SEQUENCE [LARGE SCALE GENOMIC DNA]</scope>
    <source>
        <strain evidence="2 3">CFBP 3122</strain>
    </source>
</reference>
<dbReference type="Proteomes" id="UP000238270">
    <property type="component" value="Unassembled WGS sequence"/>
</dbReference>
<feature type="region of interest" description="Disordered" evidence="1">
    <location>
        <begin position="55"/>
        <end position="78"/>
    </location>
</feature>
<evidence type="ECO:0000256" key="1">
    <source>
        <dbReference type="SAM" id="MobiDB-lite"/>
    </source>
</evidence>
<name>A0A2S6Z1F7_9XANT</name>
<comment type="caution">
    <text evidence="2">The sequence shown here is derived from an EMBL/GenBank/DDBJ whole genome shotgun (WGS) entry which is preliminary data.</text>
</comment>
<organism evidence="2 3">
    <name type="scientific">Xanthomonas arboricola pv. populi</name>
    <dbReference type="NCBI Taxonomy" id="487823"/>
    <lineage>
        <taxon>Bacteria</taxon>
        <taxon>Pseudomonadati</taxon>
        <taxon>Pseudomonadota</taxon>
        <taxon>Gammaproteobacteria</taxon>
        <taxon>Lysobacterales</taxon>
        <taxon>Lysobacteraceae</taxon>
        <taxon>Xanthomonas</taxon>
    </lineage>
</organism>